<keyword evidence="2" id="KW-0732">Signal</keyword>
<feature type="compositionally biased region" description="Pro residues" evidence="1">
    <location>
        <begin position="35"/>
        <end position="44"/>
    </location>
</feature>
<protein>
    <recommendedName>
        <fullName evidence="5">Cyanovirin-N domain-containing protein</fullName>
    </recommendedName>
</protein>
<feature type="compositionally biased region" description="Basic residues" evidence="1">
    <location>
        <begin position="102"/>
        <end position="114"/>
    </location>
</feature>
<evidence type="ECO:0000313" key="3">
    <source>
        <dbReference type="EMBL" id="KAE8420797.1"/>
    </source>
</evidence>
<keyword evidence="4" id="KW-1185">Reference proteome</keyword>
<feature type="region of interest" description="Disordered" evidence="1">
    <location>
        <begin position="95"/>
        <end position="118"/>
    </location>
</feature>
<dbReference type="EMBL" id="ML735706">
    <property type="protein sequence ID" value="KAE8420797.1"/>
    <property type="molecule type" value="Genomic_DNA"/>
</dbReference>
<reference evidence="3 4" key="1">
    <citation type="submission" date="2019-04" db="EMBL/GenBank/DDBJ databases">
        <authorList>
            <consortium name="DOE Joint Genome Institute"/>
            <person name="Mondo S."/>
            <person name="Kjaerbolling I."/>
            <person name="Vesth T."/>
            <person name="Frisvad J.C."/>
            <person name="Nybo J.L."/>
            <person name="Theobald S."/>
            <person name="Kildgaard S."/>
            <person name="Isbrandt T."/>
            <person name="Kuo A."/>
            <person name="Sato A."/>
            <person name="Lyhne E.K."/>
            <person name="Kogle M.E."/>
            <person name="Wiebenga A."/>
            <person name="Kun R.S."/>
            <person name="Lubbers R.J."/>
            <person name="Makela M.R."/>
            <person name="Barry K."/>
            <person name="Chovatia M."/>
            <person name="Clum A."/>
            <person name="Daum C."/>
            <person name="Haridas S."/>
            <person name="He G."/>
            <person name="LaButti K."/>
            <person name="Lipzen A."/>
            <person name="Riley R."/>
            <person name="Salamov A."/>
            <person name="Simmons B.A."/>
            <person name="Magnuson J.K."/>
            <person name="Henrissat B."/>
            <person name="Mortensen U.H."/>
            <person name="Larsen T.O."/>
            <person name="Devries R.P."/>
            <person name="Grigoriev I.V."/>
            <person name="Machida M."/>
            <person name="Baker S.E."/>
            <person name="Andersen M.R."/>
            <person name="Cantor M.N."/>
            <person name="Hua S.X."/>
        </authorList>
    </citation>
    <scope>NUCLEOTIDE SEQUENCE [LARGE SCALE GENOMIC DNA]</scope>
    <source>
        <strain evidence="3 4">CBS 117616</strain>
    </source>
</reference>
<accession>A0ABQ6WUM1</accession>
<sequence>MRQIFIIIALFLAGFAACQGAAGSSQGGMPASYPESPPGSPKPGPKAAADKSQAPLSQKALMEKRCREISIHEAPRDDYRGSLYAFVDTICTNDPKNDPNHHKGASGKDRHKPKERSSTVNLDRCLGWDKNNGGFIKEIDGHATYYGLCWGCHYKRGTKDGENNLSCWCKHGKGEKVQDPATKKLGIMAQFDLGPLLKVFPSGSVGCPHWDYS</sequence>
<dbReference type="Proteomes" id="UP000325395">
    <property type="component" value="Unassembled WGS sequence"/>
</dbReference>
<feature type="signal peptide" evidence="2">
    <location>
        <begin position="1"/>
        <end position="20"/>
    </location>
</feature>
<dbReference type="PROSITE" id="PS51257">
    <property type="entry name" value="PROKAR_LIPOPROTEIN"/>
    <property type="match status" value="1"/>
</dbReference>
<evidence type="ECO:0008006" key="5">
    <source>
        <dbReference type="Google" id="ProtNLM"/>
    </source>
</evidence>
<evidence type="ECO:0000256" key="1">
    <source>
        <dbReference type="SAM" id="MobiDB-lite"/>
    </source>
</evidence>
<organism evidence="3 4">
    <name type="scientific">Aspergillus pseudocaelatus</name>
    <dbReference type="NCBI Taxonomy" id="1825620"/>
    <lineage>
        <taxon>Eukaryota</taxon>
        <taxon>Fungi</taxon>
        <taxon>Dikarya</taxon>
        <taxon>Ascomycota</taxon>
        <taxon>Pezizomycotina</taxon>
        <taxon>Eurotiomycetes</taxon>
        <taxon>Eurotiomycetidae</taxon>
        <taxon>Eurotiales</taxon>
        <taxon>Aspergillaceae</taxon>
        <taxon>Aspergillus</taxon>
        <taxon>Aspergillus subgen. Circumdati</taxon>
    </lineage>
</organism>
<name>A0ABQ6WUM1_9EURO</name>
<gene>
    <name evidence="3" type="ORF">BDV36DRAFT_292985</name>
</gene>
<feature type="region of interest" description="Disordered" evidence="1">
    <location>
        <begin position="24"/>
        <end position="57"/>
    </location>
</feature>
<feature type="chain" id="PRO_5046812800" description="Cyanovirin-N domain-containing protein" evidence="2">
    <location>
        <begin position="21"/>
        <end position="213"/>
    </location>
</feature>
<evidence type="ECO:0000313" key="4">
    <source>
        <dbReference type="Proteomes" id="UP000325395"/>
    </source>
</evidence>
<proteinExistence type="predicted"/>
<evidence type="ECO:0000256" key="2">
    <source>
        <dbReference type="SAM" id="SignalP"/>
    </source>
</evidence>